<keyword evidence="2" id="KW-1185">Reference proteome</keyword>
<gene>
    <name evidence="1" type="ORF">D9758_004124</name>
</gene>
<comment type="caution">
    <text evidence="1">The sequence shown here is derived from an EMBL/GenBank/DDBJ whole genome shotgun (WGS) entry which is preliminary data.</text>
</comment>
<sequence length="104" mass="11444">MHLAAVDAQAISQMFDIVMPHAARWKILIIQGYRSWHVLTPSLMSIASFPLLESFAFTRPSHTYYPSLSCGFAHGSDIAPPDTEGLNGLQAVGEMPQCCLRLVL</sequence>
<organism evidence="1 2">
    <name type="scientific">Tetrapyrgos nigripes</name>
    <dbReference type="NCBI Taxonomy" id="182062"/>
    <lineage>
        <taxon>Eukaryota</taxon>
        <taxon>Fungi</taxon>
        <taxon>Dikarya</taxon>
        <taxon>Basidiomycota</taxon>
        <taxon>Agaricomycotina</taxon>
        <taxon>Agaricomycetes</taxon>
        <taxon>Agaricomycetidae</taxon>
        <taxon>Agaricales</taxon>
        <taxon>Marasmiineae</taxon>
        <taxon>Marasmiaceae</taxon>
        <taxon>Tetrapyrgos</taxon>
    </lineage>
</organism>
<dbReference type="AlphaFoldDB" id="A0A8H5LV53"/>
<reference evidence="1 2" key="1">
    <citation type="journal article" date="2020" name="ISME J.">
        <title>Uncovering the hidden diversity of litter-decomposition mechanisms in mushroom-forming fungi.</title>
        <authorList>
            <person name="Floudas D."/>
            <person name="Bentzer J."/>
            <person name="Ahren D."/>
            <person name="Johansson T."/>
            <person name="Persson P."/>
            <person name="Tunlid A."/>
        </authorList>
    </citation>
    <scope>NUCLEOTIDE SEQUENCE [LARGE SCALE GENOMIC DNA]</scope>
    <source>
        <strain evidence="1 2">CBS 291.85</strain>
    </source>
</reference>
<dbReference type="EMBL" id="JAACJM010000009">
    <property type="protein sequence ID" value="KAF5371165.1"/>
    <property type="molecule type" value="Genomic_DNA"/>
</dbReference>
<name>A0A8H5LV53_9AGAR</name>
<evidence type="ECO:0000313" key="1">
    <source>
        <dbReference type="EMBL" id="KAF5371165.1"/>
    </source>
</evidence>
<dbReference type="Proteomes" id="UP000559256">
    <property type="component" value="Unassembled WGS sequence"/>
</dbReference>
<evidence type="ECO:0000313" key="2">
    <source>
        <dbReference type="Proteomes" id="UP000559256"/>
    </source>
</evidence>
<dbReference type="OrthoDB" id="3365698at2759"/>
<proteinExistence type="predicted"/>
<protein>
    <submittedName>
        <fullName evidence="1">Uncharacterized protein</fullName>
    </submittedName>
</protein>
<accession>A0A8H5LV53</accession>